<gene>
    <name evidence="1" type="ORF">PPACK8108_LOCUS6588</name>
</gene>
<sequence>MDIVEYCSMSGRGALKGLNYLQSSGSSPPDLRPIGTGISPRLTGIDELDPSVFGVWLGSSLANGWECADGERSKWIEGVVLLKELIKLLVGSSKARVIKASHKI</sequence>
<evidence type="ECO:0000313" key="2">
    <source>
        <dbReference type="Proteomes" id="UP001153365"/>
    </source>
</evidence>
<protein>
    <submittedName>
        <fullName evidence="1">Uncharacterized protein</fullName>
    </submittedName>
</protein>
<dbReference type="AlphaFoldDB" id="A0AAV0AT26"/>
<keyword evidence="2" id="KW-1185">Reference proteome</keyword>
<accession>A0AAV0AT26</accession>
<dbReference type="Proteomes" id="UP001153365">
    <property type="component" value="Unassembled WGS sequence"/>
</dbReference>
<dbReference type="EMBL" id="CALTRL010001253">
    <property type="protein sequence ID" value="CAH7671773.1"/>
    <property type="molecule type" value="Genomic_DNA"/>
</dbReference>
<evidence type="ECO:0000313" key="1">
    <source>
        <dbReference type="EMBL" id="CAH7671773.1"/>
    </source>
</evidence>
<reference evidence="1" key="1">
    <citation type="submission" date="2022-06" db="EMBL/GenBank/DDBJ databases">
        <authorList>
            <consortium name="SYNGENTA / RWTH Aachen University"/>
        </authorList>
    </citation>
    <scope>NUCLEOTIDE SEQUENCE</scope>
</reference>
<organism evidence="1 2">
    <name type="scientific">Phakopsora pachyrhizi</name>
    <name type="common">Asian soybean rust disease fungus</name>
    <dbReference type="NCBI Taxonomy" id="170000"/>
    <lineage>
        <taxon>Eukaryota</taxon>
        <taxon>Fungi</taxon>
        <taxon>Dikarya</taxon>
        <taxon>Basidiomycota</taxon>
        <taxon>Pucciniomycotina</taxon>
        <taxon>Pucciniomycetes</taxon>
        <taxon>Pucciniales</taxon>
        <taxon>Phakopsoraceae</taxon>
        <taxon>Phakopsora</taxon>
    </lineage>
</organism>
<comment type="caution">
    <text evidence="1">The sequence shown here is derived from an EMBL/GenBank/DDBJ whole genome shotgun (WGS) entry which is preliminary data.</text>
</comment>
<proteinExistence type="predicted"/>
<name>A0AAV0AT26_PHAPC</name>